<name>A0A1G4PV86_9CAUL</name>
<dbReference type="EMBL" id="FMTS01000001">
    <property type="protein sequence ID" value="SCW36210.1"/>
    <property type="molecule type" value="Genomic_DNA"/>
</dbReference>
<dbReference type="OrthoDB" id="8311018at2"/>
<proteinExistence type="predicted"/>
<organism evidence="1 2">
    <name type="scientific">Asticcacaulis taihuensis</name>
    <dbReference type="NCBI Taxonomy" id="260084"/>
    <lineage>
        <taxon>Bacteria</taxon>
        <taxon>Pseudomonadati</taxon>
        <taxon>Pseudomonadota</taxon>
        <taxon>Alphaproteobacteria</taxon>
        <taxon>Caulobacterales</taxon>
        <taxon>Caulobacteraceae</taxon>
        <taxon>Asticcacaulis</taxon>
    </lineage>
</organism>
<dbReference type="Proteomes" id="UP000199150">
    <property type="component" value="Unassembled WGS sequence"/>
</dbReference>
<dbReference type="AlphaFoldDB" id="A0A1G4PV86"/>
<evidence type="ECO:0000313" key="1">
    <source>
        <dbReference type="EMBL" id="SCW36210.1"/>
    </source>
</evidence>
<dbReference type="Pfam" id="PF24389">
    <property type="entry name" value="ORC-CDC6-like"/>
    <property type="match status" value="1"/>
</dbReference>
<evidence type="ECO:0000313" key="2">
    <source>
        <dbReference type="Proteomes" id="UP000199150"/>
    </source>
</evidence>
<dbReference type="SUPFAM" id="SSF52540">
    <property type="entry name" value="P-loop containing nucleoside triphosphate hydrolases"/>
    <property type="match status" value="1"/>
</dbReference>
<reference evidence="2" key="1">
    <citation type="submission" date="2016-10" db="EMBL/GenBank/DDBJ databases">
        <authorList>
            <person name="Varghese N."/>
            <person name="Submissions S."/>
        </authorList>
    </citation>
    <scope>NUCLEOTIDE SEQUENCE [LARGE SCALE GENOMIC DNA]</scope>
    <source>
        <strain evidence="2">CGMCC 1.3431</strain>
    </source>
</reference>
<dbReference type="RefSeq" id="WP_090643678.1">
    <property type="nucleotide sequence ID" value="NZ_CBCRYE010000001.1"/>
</dbReference>
<accession>A0A1G4PV86</accession>
<dbReference type="STRING" id="260084.SAMN02927928_0691"/>
<sequence length="620" mass="70587">MPTDSNIAEKLEQLFGSFRAESLRDDLYPLFNEPEYFYYLIAPKSCLLEGGRGSGKTTALRCMTYEGQAALTSNDFSEPKFVGLYTKINTNTVASFSGPELNITSWQRFFGHFINLMICEEALIYIKWLKDYRKSNHLDAKMNYTRVGQALGFANVTTLNDLFNAIDHSRMSLEIYINNFGDSKPTISPLQTPVNILMEEMRELDGHKDTNFFIILDEYENFLDYQQKIVNTLIKHSGENYFFKIGVRELGWREKTTLNSSEVLISPADYERIQIEEKLENDFAAFAKRVCDARLRKADTALFGPAIDVETLLPGLSIKAEAIELGVSRHVETFRSFLLSTADTHRLLDLHDHELYVFQELNKQNLPEATKEIEDYYLGKKSSRERYENYAYSLLFSISGKGAKISKYYCGHSVLAKTTHQNIRFYMQLVNECIREQFAVGKSISEPIDAQLQTVAARNVGLSYLRELEGVSVQGGSLAKLLLGLGRLFQVMAANPVGGKPECNQFEMSEEVSDVDSQTNQEVRSLLIEAVMHLALVRTPGTKLTTASDVRSWDYAPHPIFAAYFGFSHRRKRKMKVEESDLIALTKQPQETIKKLLGRRAPLADEALPIQMSMFDEYFC</sequence>
<protein>
    <submittedName>
        <fullName evidence="1">Uncharacterized protein</fullName>
    </submittedName>
</protein>
<dbReference type="InterPro" id="IPR056955">
    <property type="entry name" value="ORC-CDC6-like"/>
</dbReference>
<dbReference type="InterPro" id="IPR027417">
    <property type="entry name" value="P-loop_NTPase"/>
</dbReference>
<gene>
    <name evidence="1" type="ORF">SAMN02927928_0691</name>
</gene>
<keyword evidence="2" id="KW-1185">Reference proteome</keyword>